<proteinExistence type="predicted"/>
<keyword evidence="2" id="KW-1185">Reference proteome</keyword>
<evidence type="ECO:0000313" key="1">
    <source>
        <dbReference type="EMBL" id="CAH1392190.1"/>
    </source>
</evidence>
<evidence type="ECO:0000313" key="2">
    <source>
        <dbReference type="Proteomes" id="UP001152798"/>
    </source>
</evidence>
<gene>
    <name evidence="1" type="ORF">NEZAVI_LOCUS3054</name>
</gene>
<protein>
    <submittedName>
        <fullName evidence="1">Uncharacterized protein</fullName>
    </submittedName>
</protein>
<dbReference type="AlphaFoldDB" id="A0A9P0H380"/>
<accession>A0A9P0H380</accession>
<dbReference type="EMBL" id="OV725077">
    <property type="protein sequence ID" value="CAH1392190.1"/>
    <property type="molecule type" value="Genomic_DNA"/>
</dbReference>
<sequence length="179" mass="20743">MEVTSIGNEEIQLAGNLKYVQFKSDLKNLIEREILADGWQSSAEAFDKIFPKKRYLPSFKKAFHGAILAGFEESLDEMLGDVLPKQWDILYQEKYDNHHDGKDTSRLTYSKMALNDLKLKQKAAVESVIELKLKKIEEIKQSIYIKKLEVIKKSSELQAIKQKWKKNCGILEDLKKMSF</sequence>
<dbReference type="Proteomes" id="UP001152798">
    <property type="component" value="Chromosome 1"/>
</dbReference>
<reference evidence="1" key="1">
    <citation type="submission" date="2022-01" db="EMBL/GenBank/DDBJ databases">
        <authorList>
            <person name="King R."/>
        </authorList>
    </citation>
    <scope>NUCLEOTIDE SEQUENCE</scope>
</reference>
<name>A0A9P0H380_NEZVI</name>
<organism evidence="1 2">
    <name type="scientific">Nezara viridula</name>
    <name type="common">Southern green stink bug</name>
    <name type="synonym">Cimex viridulus</name>
    <dbReference type="NCBI Taxonomy" id="85310"/>
    <lineage>
        <taxon>Eukaryota</taxon>
        <taxon>Metazoa</taxon>
        <taxon>Ecdysozoa</taxon>
        <taxon>Arthropoda</taxon>
        <taxon>Hexapoda</taxon>
        <taxon>Insecta</taxon>
        <taxon>Pterygota</taxon>
        <taxon>Neoptera</taxon>
        <taxon>Paraneoptera</taxon>
        <taxon>Hemiptera</taxon>
        <taxon>Heteroptera</taxon>
        <taxon>Panheteroptera</taxon>
        <taxon>Pentatomomorpha</taxon>
        <taxon>Pentatomoidea</taxon>
        <taxon>Pentatomidae</taxon>
        <taxon>Pentatominae</taxon>
        <taxon>Nezara</taxon>
    </lineage>
</organism>
<dbReference type="OrthoDB" id="6610704at2759"/>